<accession>A0A4R1QMA4</accession>
<gene>
    <name evidence="2" type="ORF">EDD77_13714</name>
</gene>
<protein>
    <recommendedName>
        <fullName evidence="4">Attachment p12 family protein</fullName>
    </recommendedName>
</protein>
<comment type="caution">
    <text evidence="2">The sequence shown here is derived from an EMBL/GenBank/DDBJ whole genome shotgun (WGS) entry which is preliminary data.</text>
</comment>
<keyword evidence="1" id="KW-1133">Transmembrane helix</keyword>
<dbReference type="RefSeq" id="WP_132587444.1">
    <property type="nucleotide sequence ID" value="NZ_CABKVM010000013.1"/>
</dbReference>
<evidence type="ECO:0000313" key="2">
    <source>
        <dbReference type="EMBL" id="TCL53345.1"/>
    </source>
</evidence>
<dbReference type="Proteomes" id="UP000295184">
    <property type="component" value="Unassembled WGS sequence"/>
</dbReference>
<name>A0A4R1QMA4_9FIRM</name>
<evidence type="ECO:0000313" key="3">
    <source>
        <dbReference type="Proteomes" id="UP000295184"/>
    </source>
</evidence>
<proteinExistence type="predicted"/>
<feature type="transmembrane region" description="Helical" evidence="1">
    <location>
        <begin position="6"/>
        <end position="24"/>
    </location>
</feature>
<sequence>MNLPTILVLVIVVVCFVAALVFICKNGGFGGECTGDCSSCAARCEAAKQQQNADKH</sequence>
<organism evidence="2 3">
    <name type="scientific">Allofournierella massiliensis</name>
    <dbReference type="NCBI Taxonomy" id="1650663"/>
    <lineage>
        <taxon>Bacteria</taxon>
        <taxon>Bacillati</taxon>
        <taxon>Bacillota</taxon>
        <taxon>Clostridia</taxon>
        <taxon>Eubacteriales</taxon>
        <taxon>Oscillospiraceae</taxon>
        <taxon>Allofournierella</taxon>
    </lineage>
</organism>
<keyword evidence="1" id="KW-0472">Membrane</keyword>
<dbReference type="AlphaFoldDB" id="A0A4R1QMA4"/>
<dbReference type="EMBL" id="SLUM01000037">
    <property type="protein sequence ID" value="TCL53345.1"/>
    <property type="molecule type" value="Genomic_DNA"/>
</dbReference>
<keyword evidence="1" id="KW-0812">Transmembrane</keyword>
<evidence type="ECO:0000256" key="1">
    <source>
        <dbReference type="SAM" id="Phobius"/>
    </source>
</evidence>
<reference evidence="2 3" key="1">
    <citation type="submission" date="2019-03" db="EMBL/GenBank/DDBJ databases">
        <title>Genomic Encyclopedia of Type Strains, Phase IV (KMG-IV): sequencing the most valuable type-strain genomes for metagenomic binning, comparative biology and taxonomic classification.</title>
        <authorList>
            <person name="Goeker M."/>
        </authorList>
    </citation>
    <scope>NUCLEOTIDE SEQUENCE [LARGE SCALE GENOMIC DNA]</scope>
    <source>
        <strain evidence="2 3">DSM 100451</strain>
    </source>
</reference>
<dbReference type="GeneID" id="97382024"/>
<dbReference type="OrthoDB" id="9889301at2"/>
<evidence type="ECO:0008006" key="4">
    <source>
        <dbReference type="Google" id="ProtNLM"/>
    </source>
</evidence>